<dbReference type="EMBL" id="FMZC01000005">
    <property type="protein sequence ID" value="SDD25038.1"/>
    <property type="molecule type" value="Genomic_DNA"/>
</dbReference>
<gene>
    <name evidence="4" type="ORF">SAMN05192589_10584</name>
</gene>
<protein>
    <submittedName>
        <fullName evidence="4">FecR family protein</fullName>
    </submittedName>
</protein>
<dbReference type="PANTHER" id="PTHR30273">
    <property type="entry name" value="PERIPLASMIC SIGNAL SENSOR AND SIGMA FACTOR ACTIVATOR FECR-RELATED"/>
    <property type="match status" value="1"/>
</dbReference>
<dbReference type="InterPro" id="IPR032623">
    <property type="entry name" value="FecR_N"/>
</dbReference>
<evidence type="ECO:0000256" key="1">
    <source>
        <dbReference type="SAM" id="MobiDB-lite"/>
    </source>
</evidence>
<dbReference type="Proteomes" id="UP000198781">
    <property type="component" value="Unassembled WGS sequence"/>
</dbReference>
<name>A0A1G6T7J5_9BURK</name>
<dbReference type="PIRSF" id="PIRSF018266">
    <property type="entry name" value="FecR"/>
    <property type="match status" value="1"/>
</dbReference>
<dbReference type="Pfam" id="PF04773">
    <property type="entry name" value="FecR"/>
    <property type="match status" value="1"/>
</dbReference>
<dbReference type="InterPro" id="IPR006860">
    <property type="entry name" value="FecR"/>
</dbReference>
<dbReference type="Gene3D" id="3.55.50.30">
    <property type="match status" value="1"/>
</dbReference>
<proteinExistence type="predicted"/>
<organism evidence="4 5">
    <name type="scientific">Paracidovorax valerianellae</name>
    <dbReference type="NCBI Taxonomy" id="187868"/>
    <lineage>
        <taxon>Bacteria</taxon>
        <taxon>Pseudomonadati</taxon>
        <taxon>Pseudomonadota</taxon>
        <taxon>Betaproteobacteria</taxon>
        <taxon>Burkholderiales</taxon>
        <taxon>Comamonadaceae</taxon>
        <taxon>Paracidovorax</taxon>
    </lineage>
</organism>
<evidence type="ECO:0000313" key="5">
    <source>
        <dbReference type="Proteomes" id="UP000198781"/>
    </source>
</evidence>
<dbReference type="AlphaFoldDB" id="A0A1G6T7J5"/>
<dbReference type="PANTHER" id="PTHR30273:SF2">
    <property type="entry name" value="PROTEIN FECR"/>
    <property type="match status" value="1"/>
</dbReference>
<reference evidence="4 5" key="1">
    <citation type="submission" date="2016-10" db="EMBL/GenBank/DDBJ databases">
        <authorList>
            <person name="de Groot N.N."/>
        </authorList>
    </citation>
    <scope>NUCLEOTIDE SEQUENCE [LARGE SCALE GENOMIC DNA]</scope>
    <source>
        <strain evidence="4 5">DSM 16619</strain>
    </source>
</reference>
<feature type="domain" description="FecR N-terminal" evidence="3">
    <location>
        <begin position="28"/>
        <end position="70"/>
    </location>
</feature>
<sequence>MSGSAEPAGAASPVPSPEAVPLDRNAVRAAAQWLARLHSGHATAQDHAACERWRTAQPDNERAWQRAQRMQAQLGLITPPLAQAVLGRARDTGRRRALRALGGLVMAVPAAHLAWRQWGTAWTADHRTALGERQDITLPDGTRIWLNTATAIDVAYSPTLRSVRLLRGEVLIETAADRQAAAPRPFVLTTREGELRPLGTRFVMRDAPDGCGLTVHEGAVAVRTAEGLAQTVAAGQALRFTAGELAPAAPADPFAGRWTEGLLVARNQPLGDFLNELARYRAGVVQCDPAVAGLRITGAFQIDRSDAVLNALPRTLPVRIAWRTRYWARVLPAETAG</sequence>
<dbReference type="InterPro" id="IPR012373">
    <property type="entry name" value="Ferrdict_sens_TM"/>
</dbReference>
<feature type="domain" description="FecR protein" evidence="2">
    <location>
        <begin position="125"/>
        <end position="220"/>
    </location>
</feature>
<dbReference type="Gene3D" id="2.60.120.1440">
    <property type="match status" value="1"/>
</dbReference>
<evidence type="ECO:0000259" key="2">
    <source>
        <dbReference type="Pfam" id="PF04773"/>
    </source>
</evidence>
<keyword evidence="5" id="KW-1185">Reference proteome</keyword>
<feature type="region of interest" description="Disordered" evidence="1">
    <location>
        <begin position="1"/>
        <end position="20"/>
    </location>
</feature>
<dbReference type="Pfam" id="PF16220">
    <property type="entry name" value="DUF4880"/>
    <property type="match status" value="1"/>
</dbReference>
<dbReference type="RefSeq" id="WP_245711323.1">
    <property type="nucleotide sequence ID" value="NZ_FMZC01000005.1"/>
</dbReference>
<evidence type="ECO:0000313" key="4">
    <source>
        <dbReference type="EMBL" id="SDD25038.1"/>
    </source>
</evidence>
<evidence type="ECO:0000259" key="3">
    <source>
        <dbReference type="Pfam" id="PF16220"/>
    </source>
</evidence>
<accession>A0A1G6T7J5</accession>
<dbReference type="STRING" id="187868.SAMN05192589_10584"/>
<dbReference type="GO" id="GO:0016989">
    <property type="term" value="F:sigma factor antagonist activity"/>
    <property type="evidence" value="ECO:0007669"/>
    <property type="project" value="TreeGrafter"/>
</dbReference>